<proteinExistence type="predicted"/>
<gene>
    <name evidence="1" type="ORF">E2C01_001236</name>
</gene>
<accession>A0A5B7CIX2</accession>
<organism evidence="1 2">
    <name type="scientific">Portunus trituberculatus</name>
    <name type="common">Swimming crab</name>
    <name type="synonym">Neptunus trituberculatus</name>
    <dbReference type="NCBI Taxonomy" id="210409"/>
    <lineage>
        <taxon>Eukaryota</taxon>
        <taxon>Metazoa</taxon>
        <taxon>Ecdysozoa</taxon>
        <taxon>Arthropoda</taxon>
        <taxon>Crustacea</taxon>
        <taxon>Multicrustacea</taxon>
        <taxon>Malacostraca</taxon>
        <taxon>Eumalacostraca</taxon>
        <taxon>Eucarida</taxon>
        <taxon>Decapoda</taxon>
        <taxon>Pleocyemata</taxon>
        <taxon>Brachyura</taxon>
        <taxon>Eubrachyura</taxon>
        <taxon>Portunoidea</taxon>
        <taxon>Portunidae</taxon>
        <taxon>Portuninae</taxon>
        <taxon>Portunus</taxon>
    </lineage>
</organism>
<comment type="caution">
    <text evidence="1">The sequence shown here is derived from an EMBL/GenBank/DDBJ whole genome shotgun (WGS) entry which is preliminary data.</text>
</comment>
<keyword evidence="2" id="KW-1185">Reference proteome</keyword>
<evidence type="ECO:0000313" key="1">
    <source>
        <dbReference type="EMBL" id="MPC08644.1"/>
    </source>
</evidence>
<dbReference type="AlphaFoldDB" id="A0A5B7CIX2"/>
<sequence length="68" mass="8032">MHLPYNDMRRNYQSTELGLVRKIYWNQDKDQQHGDQQKINGNDSASLELLVALCSSEDDVYPDTHCFW</sequence>
<protein>
    <submittedName>
        <fullName evidence="1">Uncharacterized protein</fullName>
    </submittedName>
</protein>
<dbReference type="Proteomes" id="UP000324222">
    <property type="component" value="Unassembled WGS sequence"/>
</dbReference>
<evidence type="ECO:0000313" key="2">
    <source>
        <dbReference type="Proteomes" id="UP000324222"/>
    </source>
</evidence>
<dbReference type="EMBL" id="VSRR010000038">
    <property type="protein sequence ID" value="MPC08644.1"/>
    <property type="molecule type" value="Genomic_DNA"/>
</dbReference>
<reference evidence="1 2" key="1">
    <citation type="submission" date="2019-05" db="EMBL/GenBank/DDBJ databases">
        <title>Another draft genome of Portunus trituberculatus and its Hox gene families provides insights of decapod evolution.</title>
        <authorList>
            <person name="Jeong J.-H."/>
            <person name="Song I."/>
            <person name="Kim S."/>
            <person name="Choi T."/>
            <person name="Kim D."/>
            <person name="Ryu S."/>
            <person name="Kim W."/>
        </authorList>
    </citation>
    <scope>NUCLEOTIDE SEQUENCE [LARGE SCALE GENOMIC DNA]</scope>
    <source>
        <tissue evidence="1">Muscle</tissue>
    </source>
</reference>
<name>A0A5B7CIX2_PORTR</name>